<dbReference type="OrthoDB" id="833328at2"/>
<feature type="non-terminal residue" evidence="1">
    <location>
        <position position="1"/>
    </location>
</feature>
<comment type="caution">
    <text evidence="1">The sequence shown here is derived from an EMBL/GenBank/DDBJ whole genome shotgun (WGS) entry which is preliminary data.</text>
</comment>
<gene>
    <name evidence="1" type="ORF">CWB73_21195</name>
</gene>
<sequence>QEEEDLAIASCFTSQPQQSQKATTLVASNQSFISASLQHDASLQSFVKADLARYLIYAFTSNLLKIEHHPEAYKRLQTLQAKFSESNEELS</sequence>
<reference evidence="2" key="2">
    <citation type="submission" date="2019-06" db="EMBL/GenBank/DDBJ databases">
        <title>Co-occurence of chitin degradation, pigmentation and bioactivity in marine Pseudoalteromonas.</title>
        <authorList>
            <person name="Sonnenschein E.C."/>
            <person name="Bech P.K."/>
        </authorList>
    </citation>
    <scope>NUCLEOTIDE SEQUENCE [LARGE SCALE GENOMIC DNA]</scope>
    <source>
        <strain evidence="2">S1189</strain>
    </source>
</reference>
<reference evidence="1 2" key="1">
    <citation type="submission" date="2017-12" db="EMBL/GenBank/DDBJ databases">
        <authorList>
            <person name="Paulsen S."/>
            <person name="Gram L.K."/>
        </authorList>
    </citation>
    <scope>NUCLEOTIDE SEQUENCE [LARGE SCALE GENOMIC DNA]</scope>
    <source>
        <strain evidence="1 2">S1189</strain>
    </source>
</reference>
<dbReference type="AlphaFoldDB" id="A0A5S3YLM2"/>
<dbReference type="Proteomes" id="UP000307362">
    <property type="component" value="Unassembled WGS sequence"/>
</dbReference>
<evidence type="ECO:0000313" key="1">
    <source>
        <dbReference type="EMBL" id="TMP76850.1"/>
    </source>
</evidence>
<accession>A0A5S3YLM2</accession>
<dbReference type="RefSeq" id="WP_138569321.1">
    <property type="nucleotide sequence ID" value="NZ_PNCM01000235.1"/>
</dbReference>
<organism evidence="1 2">
    <name type="scientific">Pseudoalteromonas phenolica</name>
    <dbReference type="NCBI Taxonomy" id="161398"/>
    <lineage>
        <taxon>Bacteria</taxon>
        <taxon>Pseudomonadati</taxon>
        <taxon>Pseudomonadota</taxon>
        <taxon>Gammaproteobacteria</taxon>
        <taxon>Alteromonadales</taxon>
        <taxon>Pseudoalteromonadaceae</taxon>
        <taxon>Pseudoalteromonas</taxon>
    </lineage>
</organism>
<name>A0A5S3YLM2_9GAMM</name>
<dbReference type="EMBL" id="PNCM01000235">
    <property type="protein sequence ID" value="TMP76850.1"/>
    <property type="molecule type" value="Genomic_DNA"/>
</dbReference>
<protein>
    <submittedName>
        <fullName evidence="1">Uncharacterized protein</fullName>
    </submittedName>
</protein>
<proteinExistence type="predicted"/>
<evidence type="ECO:0000313" key="2">
    <source>
        <dbReference type="Proteomes" id="UP000307362"/>
    </source>
</evidence>